<gene>
    <name evidence="1" type="ORF">BOA8489_04069</name>
</gene>
<name>A0A238J7R5_9RHOB</name>
<dbReference type="Proteomes" id="UP000201838">
    <property type="component" value="Unassembled WGS sequence"/>
</dbReference>
<accession>A0A238J7R5</accession>
<protein>
    <submittedName>
        <fullName evidence="1">Uncharacterized protein</fullName>
    </submittedName>
</protein>
<organism evidence="1 2">
    <name type="scientific">Boseongicola aestuarii</name>
    <dbReference type="NCBI Taxonomy" id="1470561"/>
    <lineage>
        <taxon>Bacteria</taxon>
        <taxon>Pseudomonadati</taxon>
        <taxon>Pseudomonadota</taxon>
        <taxon>Alphaproteobacteria</taxon>
        <taxon>Rhodobacterales</taxon>
        <taxon>Paracoccaceae</taxon>
        <taxon>Boseongicola</taxon>
    </lineage>
</organism>
<evidence type="ECO:0000313" key="1">
    <source>
        <dbReference type="EMBL" id="SMX25924.1"/>
    </source>
</evidence>
<sequence>MTPQDTYIMSRYTAITEAKHRDVRRMQAEMTRSALRGLITAAAKRLRHAPDSGEVQSLKKA</sequence>
<dbReference type="AlphaFoldDB" id="A0A238J7R5"/>
<keyword evidence="2" id="KW-1185">Reference proteome</keyword>
<proteinExistence type="predicted"/>
<evidence type="ECO:0000313" key="2">
    <source>
        <dbReference type="Proteomes" id="UP000201838"/>
    </source>
</evidence>
<dbReference type="EMBL" id="FXXQ01000064">
    <property type="protein sequence ID" value="SMX25924.1"/>
    <property type="molecule type" value="Genomic_DNA"/>
</dbReference>
<dbReference type="RefSeq" id="WP_093976069.1">
    <property type="nucleotide sequence ID" value="NZ_FXXQ01000064.1"/>
</dbReference>
<reference evidence="1 2" key="1">
    <citation type="submission" date="2017-05" db="EMBL/GenBank/DDBJ databases">
        <authorList>
            <person name="Song R."/>
            <person name="Chenine A.L."/>
            <person name="Ruprecht R.M."/>
        </authorList>
    </citation>
    <scope>NUCLEOTIDE SEQUENCE [LARGE SCALE GENOMIC DNA]</scope>
    <source>
        <strain evidence="1 2">CECT 8489</strain>
    </source>
</reference>